<dbReference type="GeneID" id="56039369"/>
<dbReference type="KEGG" id="halu:HUG12_17880"/>
<dbReference type="RefSeq" id="WP_179270078.1">
    <property type="nucleotide sequence ID" value="NZ_CP058579.1"/>
</dbReference>
<evidence type="ECO:0000313" key="2">
    <source>
        <dbReference type="EMBL" id="QLG63494.1"/>
    </source>
</evidence>
<organism evidence="2 3">
    <name type="scientific">Halorarum salinum</name>
    <dbReference type="NCBI Taxonomy" id="2743089"/>
    <lineage>
        <taxon>Archaea</taxon>
        <taxon>Methanobacteriati</taxon>
        <taxon>Methanobacteriota</taxon>
        <taxon>Stenosarchaea group</taxon>
        <taxon>Halobacteria</taxon>
        <taxon>Halobacteriales</taxon>
        <taxon>Haloferacaceae</taxon>
        <taxon>Halorarum</taxon>
    </lineage>
</organism>
<gene>
    <name evidence="2" type="ORF">HUG12_17880</name>
</gene>
<name>A0A7D5LCR0_9EURY</name>
<dbReference type="Pfam" id="PF19113">
    <property type="entry name" value="DUF5799"/>
    <property type="match status" value="1"/>
</dbReference>
<feature type="region of interest" description="Disordered" evidence="1">
    <location>
        <begin position="75"/>
        <end position="116"/>
    </location>
</feature>
<accession>A0A7D5LCR0</accession>
<protein>
    <submittedName>
        <fullName evidence="2">Uncharacterized protein</fullName>
    </submittedName>
</protein>
<keyword evidence="3" id="KW-1185">Reference proteome</keyword>
<feature type="compositionally biased region" description="Basic and acidic residues" evidence="1">
    <location>
        <begin position="105"/>
        <end position="116"/>
    </location>
</feature>
<proteinExistence type="predicted"/>
<dbReference type="InterPro" id="IPR043821">
    <property type="entry name" value="DUF5799"/>
</dbReference>
<sequence>MSNWTDAIVGDRMAVDREFSERVRGSRFSNQEWGLIMTAVEFEIEHADDPERASIVADTSKLSSIVPELEKVSNQMQGMGGAGGDSGGSVLDGIRGALFGDGSSGDDREKQEAAERLSQEYADALQAHLESKGTWEQVRIAYQE</sequence>
<evidence type="ECO:0000256" key="1">
    <source>
        <dbReference type="SAM" id="MobiDB-lite"/>
    </source>
</evidence>
<dbReference type="EMBL" id="CP058579">
    <property type="protein sequence ID" value="QLG63494.1"/>
    <property type="molecule type" value="Genomic_DNA"/>
</dbReference>
<dbReference type="OrthoDB" id="204348at2157"/>
<evidence type="ECO:0000313" key="3">
    <source>
        <dbReference type="Proteomes" id="UP000509626"/>
    </source>
</evidence>
<dbReference type="Proteomes" id="UP000509626">
    <property type="component" value="Chromosome"/>
</dbReference>
<dbReference type="AlphaFoldDB" id="A0A7D5LCR0"/>
<reference evidence="2 3" key="1">
    <citation type="submission" date="2020-06" db="EMBL/GenBank/DDBJ databases">
        <title>NJ-3-1, isolated from saline soil.</title>
        <authorList>
            <person name="Cui H.L."/>
            <person name="Shi X."/>
        </authorList>
    </citation>
    <scope>NUCLEOTIDE SEQUENCE [LARGE SCALE GENOMIC DNA]</scope>
    <source>
        <strain evidence="2 3">NJ-3-1</strain>
    </source>
</reference>
<feature type="compositionally biased region" description="Gly residues" evidence="1">
    <location>
        <begin position="78"/>
        <end position="87"/>
    </location>
</feature>